<protein>
    <submittedName>
        <fullName evidence="4">Putative Mce family protein</fullName>
    </submittedName>
</protein>
<gene>
    <name evidence="4" type="ORF">SLNWT_5499</name>
</gene>
<feature type="domain" description="Mammalian cell entry C-terminal" evidence="3">
    <location>
        <begin position="121"/>
        <end position="317"/>
    </location>
</feature>
<proteinExistence type="predicted"/>
<dbReference type="GO" id="GO:0005576">
    <property type="term" value="C:extracellular region"/>
    <property type="evidence" value="ECO:0007669"/>
    <property type="project" value="TreeGrafter"/>
</dbReference>
<reference evidence="4 5" key="1">
    <citation type="submission" date="2015-01" db="EMBL/GenBank/DDBJ databases">
        <title>Enhanced salinomycin production by adjusting the supply of polyketide extender units in Streptomyce albus DSM 41398.</title>
        <authorList>
            <person name="Lu C."/>
        </authorList>
    </citation>
    <scope>NUCLEOTIDE SEQUENCE [LARGE SCALE GENOMIC DNA]</scope>
    <source>
        <strain evidence="5">ATCC 21838 / DSM 41398 / FERM P-419 / JCM 4703 / NBRC 107858</strain>
    </source>
</reference>
<dbReference type="InterPro" id="IPR052336">
    <property type="entry name" value="MlaD_Phospholipid_Transporter"/>
</dbReference>
<dbReference type="Pfam" id="PF02470">
    <property type="entry name" value="MlaD"/>
    <property type="match status" value="1"/>
</dbReference>
<dbReference type="Pfam" id="PF11887">
    <property type="entry name" value="Mce4_CUP1"/>
    <property type="match status" value="1"/>
</dbReference>
<dbReference type="Proteomes" id="UP000031523">
    <property type="component" value="Chromosome"/>
</dbReference>
<feature type="domain" description="Mce/MlaD" evidence="2">
    <location>
        <begin position="39"/>
        <end position="115"/>
    </location>
</feature>
<evidence type="ECO:0000313" key="4">
    <source>
        <dbReference type="EMBL" id="AJE85875.1"/>
    </source>
</evidence>
<evidence type="ECO:0000259" key="2">
    <source>
        <dbReference type="Pfam" id="PF02470"/>
    </source>
</evidence>
<dbReference type="AlphaFoldDB" id="A0A0B5F2S9"/>
<dbReference type="InterPro" id="IPR003399">
    <property type="entry name" value="Mce/MlaD"/>
</dbReference>
<organism evidence="4 5">
    <name type="scientific">Streptomyces albus (strain ATCC 21838 / DSM 41398 / FERM P-419 / JCM 4703 / NBRC 107858)</name>
    <dbReference type="NCBI Taxonomy" id="1081613"/>
    <lineage>
        <taxon>Bacteria</taxon>
        <taxon>Bacillati</taxon>
        <taxon>Actinomycetota</taxon>
        <taxon>Actinomycetes</taxon>
        <taxon>Kitasatosporales</taxon>
        <taxon>Streptomycetaceae</taxon>
        <taxon>Streptomyces</taxon>
    </lineage>
</organism>
<name>A0A0B5F2S9_STRA4</name>
<accession>A0A0B5F2S9</accession>
<dbReference type="EMBL" id="CP010519">
    <property type="protein sequence ID" value="AJE85875.1"/>
    <property type="molecule type" value="Genomic_DNA"/>
</dbReference>
<dbReference type="KEGG" id="sals:SLNWT_5499"/>
<evidence type="ECO:0000256" key="1">
    <source>
        <dbReference type="SAM" id="MobiDB-lite"/>
    </source>
</evidence>
<dbReference type="PANTHER" id="PTHR33371:SF17">
    <property type="entry name" value="MCE-FAMILY PROTEIN MCE1B"/>
    <property type="match status" value="1"/>
</dbReference>
<sequence length="343" mass="36232">MRRASLAGPLVKSLVFVLVTSLTTAVLALSIAGGPVGDSVTYKARFTDTTGLIEGDSVRIAGVKVGQVEDIEIVDRRLAQVTFSVREDHRLPASVTASVKYLNMVGQRYVSLERGSGPVGRTLPAGRTIPLGRTHPALDLTLLFNGFKPLFEGLSPKDVNALAGSLVQVLQGEGGTVDSLLTHVGSLTTTVAAKDKVIGEVVRNLDTVLDTVNSRESGFEDLVDTLKELVSGFAGDRKPLGEAVSAMDELTTTTAGLLGEGRAPLKKDITALGRLSRNLGEGSTQLTDFLQRSPEKLTTLSRLASYGSWLNLYLCEARVSGVETSDGSKPPTGIPVTEERCGA</sequence>
<dbReference type="InterPro" id="IPR024516">
    <property type="entry name" value="Mce_C"/>
</dbReference>
<evidence type="ECO:0000313" key="5">
    <source>
        <dbReference type="Proteomes" id="UP000031523"/>
    </source>
</evidence>
<dbReference type="NCBIfam" id="TIGR00996">
    <property type="entry name" value="Mtu_fam_mce"/>
    <property type="match status" value="1"/>
</dbReference>
<evidence type="ECO:0000259" key="3">
    <source>
        <dbReference type="Pfam" id="PF11887"/>
    </source>
</evidence>
<feature type="region of interest" description="Disordered" evidence="1">
    <location>
        <begin position="324"/>
        <end position="343"/>
    </location>
</feature>
<keyword evidence="5" id="KW-1185">Reference proteome</keyword>
<dbReference type="InterPro" id="IPR005693">
    <property type="entry name" value="Mce"/>
</dbReference>
<dbReference type="GO" id="GO:0051701">
    <property type="term" value="P:biological process involved in interaction with host"/>
    <property type="evidence" value="ECO:0007669"/>
    <property type="project" value="TreeGrafter"/>
</dbReference>
<dbReference type="PANTHER" id="PTHR33371">
    <property type="entry name" value="INTERMEMBRANE PHOSPHOLIPID TRANSPORT SYSTEM BINDING PROTEIN MLAD-RELATED"/>
    <property type="match status" value="1"/>
</dbReference>